<dbReference type="InterPro" id="IPR009078">
    <property type="entry name" value="Ferritin-like_SF"/>
</dbReference>
<feature type="region of interest" description="Disordered" evidence="1">
    <location>
        <begin position="1"/>
        <end position="27"/>
    </location>
</feature>
<dbReference type="GeneID" id="14376465"/>
<dbReference type="SUPFAM" id="SSF47240">
    <property type="entry name" value="Ferritin-like"/>
    <property type="match status" value="1"/>
</dbReference>
<evidence type="ECO:0000256" key="1">
    <source>
        <dbReference type="SAM" id="MobiDB-lite"/>
    </source>
</evidence>
<feature type="region of interest" description="Disordered" evidence="1">
    <location>
        <begin position="41"/>
        <end position="68"/>
    </location>
</feature>
<dbReference type="InterPro" id="IPR052965">
    <property type="entry name" value="Pigment-catalase-like"/>
</dbReference>
<dbReference type="OrthoDB" id="201781at2157"/>
<dbReference type="EMBL" id="CP003050">
    <property type="protein sequence ID" value="AGB16284.1"/>
    <property type="molecule type" value="Genomic_DNA"/>
</dbReference>
<accession>L0IC18</accession>
<dbReference type="PANTHER" id="PTHR31694:SF26">
    <property type="entry name" value="OS05G0151100 PROTEIN"/>
    <property type="match status" value="1"/>
</dbReference>
<name>L0IC18_HALRX</name>
<dbReference type="Proteomes" id="UP000010846">
    <property type="component" value="Chromosome"/>
</dbReference>
<evidence type="ECO:0008006" key="4">
    <source>
        <dbReference type="Google" id="ProtNLM"/>
    </source>
</evidence>
<dbReference type="STRING" id="797302.Halru_1678"/>
<dbReference type="Pfam" id="PF13668">
    <property type="entry name" value="Ferritin_2"/>
    <property type="match status" value="1"/>
</dbReference>
<protein>
    <recommendedName>
        <fullName evidence="4">Ferritin-like domain-containing protein</fullName>
    </recommendedName>
</protein>
<dbReference type="PROSITE" id="PS51318">
    <property type="entry name" value="TAT"/>
    <property type="match status" value="1"/>
</dbReference>
<dbReference type="CDD" id="cd00657">
    <property type="entry name" value="Ferritin_like"/>
    <property type="match status" value="1"/>
</dbReference>
<reference evidence="2" key="1">
    <citation type="submission" date="2011-09" db="EMBL/GenBank/DDBJ databases">
        <title>Complete sequence of Halovivax ruber XH-70.</title>
        <authorList>
            <consortium name="US DOE Joint Genome Institute"/>
            <person name="Lucas S."/>
            <person name="Han J."/>
            <person name="Lapidus A."/>
            <person name="Cheng J.-F."/>
            <person name="Goodwin L."/>
            <person name="Pitluck S."/>
            <person name="Peters L."/>
            <person name="Mikhailova N."/>
            <person name="Davenport K."/>
            <person name="Detter J.C."/>
            <person name="Han C."/>
            <person name="Tapia R."/>
            <person name="Land M."/>
            <person name="Hauser L."/>
            <person name="Kyrpides N."/>
            <person name="Ivanova N."/>
            <person name="Pagani I."/>
            <person name="Sproer C."/>
            <person name="Anderson I."/>
            <person name="Woyke T."/>
        </authorList>
    </citation>
    <scope>NUCLEOTIDE SEQUENCE</scope>
    <source>
        <strain evidence="2">XH-70</strain>
    </source>
</reference>
<evidence type="ECO:0000313" key="3">
    <source>
        <dbReference type="Proteomes" id="UP000010846"/>
    </source>
</evidence>
<dbReference type="RefSeq" id="WP_015300922.1">
    <property type="nucleotide sequence ID" value="NC_019964.1"/>
</dbReference>
<evidence type="ECO:0000313" key="2">
    <source>
        <dbReference type="EMBL" id="AGB16284.1"/>
    </source>
</evidence>
<dbReference type="InterPro" id="IPR006311">
    <property type="entry name" value="TAT_signal"/>
</dbReference>
<organism evidence="2 3">
    <name type="scientific">Halovivax ruber (strain DSM 18193 / JCM 13892 / XH-70)</name>
    <dbReference type="NCBI Taxonomy" id="797302"/>
    <lineage>
        <taxon>Archaea</taxon>
        <taxon>Methanobacteriati</taxon>
        <taxon>Methanobacteriota</taxon>
        <taxon>Stenosarchaea group</taxon>
        <taxon>Halobacteria</taxon>
        <taxon>Halobacteriales</taxon>
        <taxon>Natrialbaceae</taxon>
        <taxon>Halovivax</taxon>
    </lineage>
</organism>
<keyword evidence="3" id="KW-1185">Reference proteome</keyword>
<dbReference type="HOGENOM" id="CLU_029630_2_1_2"/>
<proteinExistence type="predicted"/>
<dbReference type="AlphaFoldDB" id="L0IC18"/>
<dbReference type="InterPro" id="IPR012347">
    <property type="entry name" value="Ferritin-like"/>
</dbReference>
<dbReference type="KEGG" id="hru:Halru_1678"/>
<dbReference type="Gene3D" id="1.20.1260.10">
    <property type="match status" value="1"/>
</dbReference>
<dbReference type="PANTHER" id="PTHR31694">
    <property type="entry name" value="DESICCATION-LIKE PROTEIN"/>
    <property type="match status" value="1"/>
</dbReference>
<dbReference type="eggNOG" id="arCOG08948">
    <property type="taxonomic scope" value="Archaea"/>
</dbReference>
<feature type="compositionally biased region" description="Acidic residues" evidence="1">
    <location>
        <begin position="54"/>
        <end position="63"/>
    </location>
</feature>
<sequence length="246" mass="26646">MSNEKYDIETATELSDNTPPNPSTSRRRVLAASAILGTATAGIVPMTSATGEDHGDDEADQEMDAQPPEAVENDFEDDIDLLNYARTLELLEAVFYQRGIENIGDEGFRQHFDGWGPIQDRVADRIRVVRNHEVTHAEVLGQTVSQLGGDPVPSPEFDFGSAVQDPGEFIATAALLEDIGVSAYAGAAPYIQNAALVPPALSIHSVEARHASFLRELNDELGFPTPFDQPRSRAEVLELASGFIVD</sequence>
<gene>
    <name evidence="2" type="ordered locus">Halru_1678</name>
</gene>